<proteinExistence type="predicted"/>
<keyword evidence="1" id="KW-0732">Signal</keyword>
<keyword evidence="3" id="KW-1185">Reference proteome</keyword>
<evidence type="ECO:0000313" key="2">
    <source>
        <dbReference type="EMBL" id="SEL50687.1"/>
    </source>
</evidence>
<evidence type="ECO:0008006" key="4">
    <source>
        <dbReference type="Google" id="ProtNLM"/>
    </source>
</evidence>
<sequence length="890" mass="99389">MKCLTFLLLLCTWGAMAQQRTIQGTLKTKGGKAVPHASVTIRNVQGRIVAFKASDASGNFVLALPATTGAGSLHLFINHLGYARVDLPLTTGRMRYDIVMEEKAIDLAEVAVKSRPRIDVRNDTLSYDVGSFAKAEDRSIGDVLRRMPGMEVSESGQIKYNGQQISSFYIDGDDLLNDKYAIGTKTIPHAMVQKLEVLQNHQPLKVLKNKTLSDRVAINLVIKDEARLKLTGQVKAGAGLPQQYDGEVNTILFNKKYKMLNVAKGNNVGDDLAADFAAFNFADMLGGAGNSRPTSLLSAGTVGSPGLPKQRYYFNNSGSLNANTLVNLKNGLQLKANINGLLDRNDMAYHSRTELYLAGDTIRYTEQQAIDRDPFLTEINLSAMTNKEDYYFNNMLKIGYSGETGMSALLSNDMDMSQQLRSRIRDFSNTLEYTPALKNGNVINLYWYVNHYNQPQTLHITPGINEEVLNGGVPFASVSQSGETPTWFNRASIAYTRTSGIIRQRYRFGLLNEWQMLRSALRLTQADGLETAYGGSADNNLHWSRHQAFIDGTYEYKRGAWEAALLLPIAAQLISYRDTMFAMDESKHRLLFNPSLRMKRMMNREDYLSLNYSYANQMGNINGVFRGAVLANYRSIQANDAALQERDSHTVALRYNFQRAISMLFMNMGATYAKSTANTIASSVMTDNIARTVLLPFDNDVSSFSINGGVSKFIFALGATASLKASWGTSRFNQLLNGETLPFHNRSFTLNPGLEARLFGKVSITYNGTGTWTTSRLVQQEATAQVDGRQIRQLDQSVGLTYSPFKNTFIRLNGRHQYASQQQLTAIRYFFADANTRYRLDKWRTDVELDLTNLADVTAYETYSVSSNQLGYSYYQLRGRMAVLKCTFSL</sequence>
<dbReference type="RefSeq" id="WP_143053896.1">
    <property type="nucleotide sequence ID" value="NZ_FNZR01000006.1"/>
</dbReference>
<organism evidence="2 3">
    <name type="scientific">Parapedobacter koreensis</name>
    <dbReference type="NCBI Taxonomy" id="332977"/>
    <lineage>
        <taxon>Bacteria</taxon>
        <taxon>Pseudomonadati</taxon>
        <taxon>Bacteroidota</taxon>
        <taxon>Sphingobacteriia</taxon>
        <taxon>Sphingobacteriales</taxon>
        <taxon>Sphingobacteriaceae</taxon>
        <taxon>Parapedobacter</taxon>
    </lineage>
</organism>
<accession>A0A1H7QTP5</accession>
<dbReference type="EMBL" id="FNZR01000006">
    <property type="protein sequence ID" value="SEL50687.1"/>
    <property type="molecule type" value="Genomic_DNA"/>
</dbReference>
<dbReference type="SUPFAM" id="SSF49464">
    <property type="entry name" value="Carboxypeptidase regulatory domain-like"/>
    <property type="match status" value="1"/>
</dbReference>
<evidence type="ECO:0000313" key="3">
    <source>
        <dbReference type="Proteomes" id="UP000198916"/>
    </source>
</evidence>
<dbReference type="SUPFAM" id="SSF56935">
    <property type="entry name" value="Porins"/>
    <property type="match status" value="1"/>
</dbReference>
<evidence type="ECO:0000256" key="1">
    <source>
        <dbReference type="SAM" id="SignalP"/>
    </source>
</evidence>
<dbReference type="OrthoDB" id="603275at2"/>
<dbReference type="Proteomes" id="UP000198916">
    <property type="component" value="Unassembled WGS sequence"/>
</dbReference>
<protein>
    <recommendedName>
        <fullName evidence="4">Carboxypeptidase regulatory-like domain-containing protein</fullName>
    </recommendedName>
</protein>
<dbReference type="AlphaFoldDB" id="A0A1H7QTP5"/>
<dbReference type="InterPro" id="IPR008969">
    <property type="entry name" value="CarboxyPept-like_regulatory"/>
</dbReference>
<dbReference type="STRING" id="332977.SAMN05421740_10676"/>
<gene>
    <name evidence="2" type="ORF">SAMN05421740_10676</name>
</gene>
<reference evidence="3" key="1">
    <citation type="submission" date="2016-10" db="EMBL/GenBank/DDBJ databases">
        <authorList>
            <person name="Varghese N."/>
            <person name="Submissions S."/>
        </authorList>
    </citation>
    <scope>NUCLEOTIDE SEQUENCE [LARGE SCALE GENOMIC DNA]</scope>
    <source>
        <strain evidence="3">Jip14</strain>
    </source>
</reference>
<feature type="signal peptide" evidence="1">
    <location>
        <begin position="1"/>
        <end position="17"/>
    </location>
</feature>
<feature type="chain" id="PRO_5011587937" description="Carboxypeptidase regulatory-like domain-containing protein" evidence="1">
    <location>
        <begin position="18"/>
        <end position="890"/>
    </location>
</feature>
<name>A0A1H7QTP5_9SPHI</name>